<feature type="domain" description="Methyl-accepting transducer" evidence="6">
    <location>
        <begin position="279"/>
        <end position="515"/>
    </location>
</feature>
<feature type="transmembrane region" description="Helical" evidence="5">
    <location>
        <begin position="200"/>
        <end position="218"/>
    </location>
</feature>
<dbReference type="FunFam" id="1.10.287.950:FF:000001">
    <property type="entry name" value="Methyl-accepting chemotaxis sensory transducer"/>
    <property type="match status" value="1"/>
</dbReference>
<comment type="similarity">
    <text evidence="3">Belongs to the methyl-accepting chemotaxis (MCP) protein family.</text>
</comment>
<evidence type="ECO:0000259" key="7">
    <source>
        <dbReference type="PROSITE" id="PS50885"/>
    </source>
</evidence>
<organism evidence="8 9">
    <name type="scientific">Azoarcus taiwanensis</name>
    <dbReference type="NCBI Taxonomy" id="666964"/>
    <lineage>
        <taxon>Bacteria</taxon>
        <taxon>Pseudomonadati</taxon>
        <taxon>Pseudomonadota</taxon>
        <taxon>Betaproteobacteria</taxon>
        <taxon>Rhodocyclales</taxon>
        <taxon>Zoogloeaceae</taxon>
        <taxon>Azoarcus</taxon>
    </lineage>
</organism>
<keyword evidence="2 4" id="KW-0807">Transducer</keyword>
<dbReference type="PANTHER" id="PTHR32089:SF112">
    <property type="entry name" value="LYSOZYME-LIKE PROTEIN-RELATED"/>
    <property type="match status" value="1"/>
</dbReference>
<accession>A0A972J8L4</accession>
<dbReference type="SUPFAM" id="SSF58104">
    <property type="entry name" value="Methyl-accepting chemotaxis protein (MCP) signaling domain"/>
    <property type="match status" value="1"/>
</dbReference>
<evidence type="ECO:0000313" key="8">
    <source>
        <dbReference type="EMBL" id="NMG03774.1"/>
    </source>
</evidence>
<dbReference type="Gene3D" id="1.10.287.950">
    <property type="entry name" value="Methyl-accepting chemotaxis protein"/>
    <property type="match status" value="1"/>
</dbReference>
<evidence type="ECO:0000256" key="5">
    <source>
        <dbReference type="SAM" id="Phobius"/>
    </source>
</evidence>
<dbReference type="GO" id="GO:0006935">
    <property type="term" value="P:chemotaxis"/>
    <property type="evidence" value="ECO:0007669"/>
    <property type="project" value="UniProtKB-ARBA"/>
</dbReference>
<reference evidence="8" key="1">
    <citation type="submission" date="2019-12" db="EMBL/GenBank/DDBJ databases">
        <title>Comparative genomics gives insights into the taxonomy of the Azoarcus-Aromatoleum group and reveals separate origins of nif in the plant-associated Azoarcus and non-plant-associated Aromatoleum sub-groups.</title>
        <authorList>
            <person name="Lafos M."/>
            <person name="Maluk M."/>
            <person name="Batista M."/>
            <person name="Junghare M."/>
            <person name="Carmona M."/>
            <person name="Faoro H."/>
            <person name="Cruz L.M."/>
            <person name="Battistoni F."/>
            <person name="De Souza E."/>
            <person name="Pedrosa F."/>
            <person name="Chen W.-M."/>
            <person name="Poole P.S."/>
            <person name="Dixon R.A."/>
            <person name="James E.K."/>
        </authorList>
    </citation>
    <scope>NUCLEOTIDE SEQUENCE</scope>
    <source>
        <strain evidence="8">NSC3</strain>
    </source>
</reference>
<gene>
    <name evidence="8" type="ORF">GPA21_12435</name>
</gene>
<comment type="subcellular location">
    <subcellularLocation>
        <location evidence="1">Membrane</location>
    </subcellularLocation>
</comment>
<keyword evidence="5" id="KW-0812">Transmembrane</keyword>
<keyword evidence="5" id="KW-0472">Membrane</keyword>
<protein>
    <submittedName>
        <fullName evidence="8">HAMP domain-containing protein</fullName>
    </submittedName>
</protein>
<evidence type="ECO:0000256" key="2">
    <source>
        <dbReference type="ARBA" id="ARBA00023224"/>
    </source>
</evidence>
<feature type="transmembrane region" description="Helical" evidence="5">
    <location>
        <begin position="20"/>
        <end position="42"/>
    </location>
</feature>
<proteinExistence type="inferred from homology"/>
<dbReference type="SMART" id="SM00283">
    <property type="entry name" value="MA"/>
    <property type="match status" value="1"/>
</dbReference>
<evidence type="ECO:0000313" key="9">
    <source>
        <dbReference type="Proteomes" id="UP000599523"/>
    </source>
</evidence>
<evidence type="ECO:0000259" key="6">
    <source>
        <dbReference type="PROSITE" id="PS50111"/>
    </source>
</evidence>
<dbReference type="Pfam" id="PF00015">
    <property type="entry name" value="MCPsignal"/>
    <property type="match status" value="1"/>
</dbReference>
<evidence type="ECO:0000256" key="3">
    <source>
        <dbReference type="ARBA" id="ARBA00029447"/>
    </source>
</evidence>
<evidence type="ECO:0000256" key="1">
    <source>
        <dbReference type="ARBA" id="ARBA00004370"/>
    </source>
</evidence>
<dbReference type="GO" id="GO:0016020">
    <property type="term" value="C:membrane"/>
    <property type="evidence" value="ECO:0007669"/>
    <property type="project" value="UniProtKB-SubCell"/>
</dbReference>
<keyword evidence="5" id="KW-1133">Transmembrane helix</keyword>
<name>A0A972J8L4_9RHOO</name>
<dbReference type="CDD" id="cd06225">
    <property type="entry name" value="HAMP"/>
    <property type="match status" value="1"/>
</dbReference>
<dbReference type="InterPro" id="IPR003660">
    <property type="entry name" value="HAMP_dom"/>
</dbReference>
<dbReference type="Proteomes" id="UP000599523">
    <property type="component" value="Unassembled WGS sequence"/>
</dbReference>
<dbReference type="PROSITE" id="PS50885">
    <property type="entry name" value="HAMP"/>
    <property type="match status" value="1"/>
</dbReference>
<sequence>MNKEHDLSVTTPPQRSALPIWVRLTAVIWLMLVLAWGGKIVWETGVNRNIAIAQATDFAESINEMTMAGLTGMMITGTIGQREVFLDQIQELSSVGELRVLRGDALNRLYGPGLPSQPQPDATEASVLASARQFVSVESDARFGEHLRVIIPSLASPNYLGKDCIVCHQAAEGEVLGAVSMRISLDRANEAVTSLRNKSVLFAVLVSLPLIGFIYFFIRRFVSVPLAQLSGNLAEIAKGEGDLTRRIPAKRQDEIGLTATTFNSMLGTIAGLVRNVDQSAAEVTRSAGSLADGATRLAASSHRQNQQSLNAAGAVEGLNDSIAHIAESTEEVRARSRESQARSNQGRESLAHLITEVEEVERAVQHMAESVQAFVASTQSITGMTSEVREIAEQTNLLALNAAIEAARAGEQGRGFAVVADEVRKLAEKSARSAGEIDAVTAEIINRSNSVKSSIELGLEHLVSSREAATTVSGVLEGANEAVAEVGQGLDRIAAATDSQRTASESATQSIEAIAKMARDNDLAIEETVRAARALEELAARLQESVGRFKV</sequence>
<dbReference type="GO" id="GO:0007165">
    <property type="term" value="P:signal transduction"/>
    <property type="evidence" value="ECO:0007669"/>
    <property type="project" value="UniProtKB-KW"/>
</dbReference>
<dbReference type="PANTHER" id="PTHR32089">
    <property type="entry name" value="METHYL-ACCEPTING CHEMOTAXIS PROTEIN MCPB"/>
    <property type="match status" value="1"/>
</dbReference>
<dbReference type="PROSITE" id="PS50111">
    <property type="entry name" value="CHEMOTAXIS_TRANSDUC_2"/>
    <property type="match status" value="1"/>
</dbReference>
<dbReference type="InterPro" id="IPR004089">
    <property type="entry name" value="MCPsignal_dom"/>
</dbReference>
<dbReference type="Pfam" id="PF00672">
    <property type="entry name" value="HAMP"/>
    <property type="match status" value="1"/>
</dbReference>
<dbReference type="AlphaFoldDB" id="A0A972J8L4"/>
<dbReference type="Gene3D" id="3.30.450.290">
    <property type="match status" value="1"/>
</dbReference>
<comment type="caution">
    <text evidence="8">The sequence shown here is derived from an EMBL/GenBank/DDBJ whole genome shotgun (WGS) entry which is preliminary data.</text>
</comment>
<feature type="domain" description="HAMP" evidence="7">
    <location>
        <begin position="220"/>
        <end position="274"/>
    </location>
</feature>
<dbReference type="SMART" id="SM00304">
    <property type="entry name" value="HAMP"/>
    <property type="match status" value="2"/>
</dbReference>
<dbReference type="CDD" id="cd11386">
    <property type="entry name" value="MCP_signal"/>
    <property type="match status" value="1"/>
</dbReference>
<keyword evidence="9" id="KW-1185">Reference proteome</keyword>
<dbReference type="EMBL" id="WTVM01000073">
    <property type="protein sequence ID" value="NMG03774.1"/>
    <property type="molecule type" value="Genomic_DNA"/>
</dbReference>
<dbReference type="RefSeq" id="WP_168988472.1">
    <property type="nucleotide sequence ID" value="NZ_CAWPHM010000301.1"/>
</dbReference>
<evidence type="ECO:0000256" key="4">
    <source>
        <dbReference type="PROSITE-ProRule" id="PRU00284"/>
    </source>
</evidence>